<reference evidence="2" key="1">
    <citation type="submission" date="2022-09" db="EMBL/GenBank/DDBJ databases">
        <title>Complete Genomes of Fervidibacillus albus and Fervidibacillus halotolerans isolated from tidal flat sediments.</title>
        <authorList>
            <person name="Kwon K.K."/>
            <person name="Yang S.-H."/>
            <person name="Park M.J."/>
            <person name="Oh H.-M."/>
        </authorList>
    </citation>
    <scope>NUCLEOTIDE SEQUENCE</scope>
    <source>
        <strain evidence="2">MEBiC13594</strain>
    </source>
</reference>
<dbReference type="RefSeq" id="WP_275420734.1">
    <property type="nucleotide sequence ID" value="NZ_CP106877.1"/>
</dbReference>
<dbReference type="KEGG" id="fhl:OE105_00135"/>
<dbReference type="AlphaFoldDB" id="A0A9E8LZC2"/>
<dbReference type="Proteomes" id="UP001164726">
    <property type="component" value="Chromosome"/>
</dbReference>
<dbReference type="EMBL" id="CP106877">
    <property type="protein sequence ID" value="WAA12598.1"/>
    <property type="molecule type" value="Genomic_DNA"/>
</dbReference>
<dbReference type="GO" id="GO:0003677">
    <property type="term" value="F:DNA binding"/>
    <property type="evidence" value="ECO:0007669"/>
    <property type="project" value="InterPro"/>
</dbReference>
<sequence length="106" mass="12087">MDKVKIRAVKSSPQAQADRIKGRVFKSYRGMQDFLDYAAVYYSENVKISTKREPVKKRLLHDYQKNAECGLAILSLILGSGLRVNEVVSLNVSDIDWREPGLEDQK</sequence>
<organism evidence="2 3">
    <name type="scientific">Fervidibacillus halotolerans</name>
    <dbReference type="NCBI Taxonomy" id="2980027"/>
    <lineage>
        <taxon>Bacteria</taxon>
        <taxon>Bacillati</taxon>
        <taxon>Bacillota</taxon>
        <taxon>Bacilli</taxon>
        <taxon>Bacillales</taxon>
        <taxon>Bacillaceae</taxon>
        <taxon>Fervidibacillus</taxon>
    </lineage>
</organism>
<proteinExistence type="predicted"/>
<dbReference type="InterPro" id="IPR011010">
    <property type="entry name" value="DNA_brk_join_enz"/>
</dbReference>
<dbReference type="Gene3D" id="1.10.443.10">
    <property type="entry name" value="Intergrase catalytic core"/>
    <property type="match status" value="1"/>
</dbReference>
<dbReference type="GO" id="GO:0015074">
    <property type="term" value="P:DNA integration"/>
    <property type="evidence" value="ECO:0007669"/>
    <property type="project" value="InterPro"/>
</dbReference>
<evidence type="ECO:0000313" key="2">
    <source>
        <dbReference type="EMBL" id="WAA12598.1"/>
    </source>
</evidence>
<dbReference type="SUPFAM" id="SSF56349">
    <property type="entry name" value="DNA breaking-rejoining enzymes"/>
    <property type="match status" value="1"/>
</dbReference>
<name>A0A9E8LZC2_9BACI</name>
<protein>
    <submittedName>
        <fullName evidence="2">Uncharacterized protein</fullName>
    </submittedName>
</protein>
<keyword evidence="1" id="KW-0233">DNA recombination</keyword>
<dbReference type="InterPro" id="IPR013762">
    <property type="entry name" value="Integrase-like_cat_sf"/>
</dbReference>
<accession>A0A9E8LZC2</accession>
<evidence type="ECO:0000256" key="1">
    <source>
        <dbReference type="ARBA" id="ARBA00023172"/>
    </source>
</evidence>
<gene>
    <name evidence="2" type="ORF">OE105_00135</name>
</gene>
<evidence type="ECO:0000313" key="3">
    <source>
        <dbReference type="Proteomes" id="UP001164726"/>
    </source>
</evidence>
<keyword evidence="3" id="KW-1185">Reference proteome</keyword>
<dbReference type="GO" id="GO:0006310">
    <property type="term" value="P:DNA recombination"/>
    <property type="evidence" value="ECO:0007669"/>
    <property type="project" value="UniProtKB-KW"/>
</dbReference>